<dbReference type="GO" id="GO:0051539">
    <property type="term" value="F:4 iron, 4 sulfur cluster binding"/>
    <property type="evidence" value="ECO:0007669"/>
    <property type="project" value="UniProtKB-KW"/>
</dbReference>
<dbReference type="CDD" id="cd01335">
    <property type="entry name" value="Radical_SAM"/>
    <property type="match status" value="1"/>
</dbReference>
<accession>C6E1U1</accession>
<keyword evidence="4" id="KW-0949">S-adenosyl-L-methionine</keyword>
<reference evidence="10" key="1">
    <citation type="submission" date="2009-07" db="EMBL/GenBank/DDBJ databases">
        <title>Complete sequence of Geobacter sp. M21.</title>
        <authorList>
            <consortium name="US DOE Joint Genome Institute"/>
            <person name="Lucas S."/>
            <person name="Copeland A."/>
            <person name="Lapidus A."/>
            <person name="Glavina del Rio T."/>
            <person name="Dalin E."/>
            <person name="Tice H."/>
            <person name="Bruce D."/>
            <person name="Goodwin L."/>
            <person name="Pitluck S."/>
            <person name="Saunders E."/>
            <person name="Brettin T."/>
            <person name="Detter J.C."/>
            <person name="Han C."/>
            <person name="Larimer F."/>
            <person name="Land M."/>
            <person name="Hauser L."/>
            <person name="Kyrpides N."/>
            <person name="Ovchinnikova G."/>
            <person name="Lovley D."/>
        </authorList>
    </citation>
    <scope>NUCLEOTIDE SEQUENCE [LARGE SCALE GENOMIC DNA]</scope>
    <source>
        <strain evidence="10">M21</strain>
    </source>
</reference>
<dbReference type="SMART" id="SM00729">
    <property type="entry name" value="Elp3"/>
    <property type="match status" value="1"/>
</dbReference>
<evidence type="ECO:0000256" key="2">
    <source>
        <dbReference type="ARBA" id="ARBA00022603"/>
    </source>
</evidence>
<protein>
    <submittedName>
        <fullName evidence="10">Radical SAM domain protein</fullName>
    </submittedName>
</protein>
<evidence type="ECO:0000313" key="10">
    <source>
        <dbReference type="EMBL" id="ACT17010.1"/>
    </source>
</evidence>
<dbReference type="CDD" id="cd02068">
    <property type="entry name" value="radical_SAM_B12_BD"/>
    <property type="match status" value="1"/>
</dbReference>
<evidence type="ECO:0000256" key="6">
    <source>
        <dbReference type="ARBA" id="ARBA00023004"/>
    </source>
</evidence>
<keyword evidence="7" id="KW-0411">Iron-sulfur</keyword>
<evidence type="ECO:0000259" key="9">
    <source>
        <dbReference type="PROSITE" id="PS51918"/>
    </source>
</evidence>
<keyword evidence="3" id="KW-0808">Transferase</keyword>
<dbReference type="KEGG" id="gem:GM21_0944"/>
<dbReference type="InterPro" id="IPR007197">
    <property type="entry name" value="rSAM"/>
</dbReference>
<dbReference type="InterPro" id="IPR006158">
    <property type="entry name" value="Cobalamin-bd"/>
</dbReference>
<dbReference type="SFLD" id="SFLDG01082">
    <property type="entry name" value="B12-binding_domain_containing"/>
    <property type="match status" value="1"/>
</dbReference>
<dbReference type="SFLD" id="SFLDS00029">
    <property type="entry name" value="Radical_SAM"/>
    <property type="match status" value="1"/>
</dbReference>
<name>C6E1U1_GEOSM</name>
<dbReference type="PROSITE" id="PS51332">
    <property type="entry name" value="B12_BINDING"/>
    <property type="match status" value="1"/>
</dbReference>
<dbReference type="Pfam" id="PF02310">
    <property type="entry name" value="B12-binding"/>
    <property type="match status" value="1"/>
</dbReference>
<evidence type="ECO:0000256" key="5">
    <source>
        <dbReference type="ARBA" id="ARBA00022723"/>
    </source>
</evidence>
<dbReference type="InterPro" id="IPR051198">
    <property type="entry name" value="BchE-like"/>
</dbReference>
<feature type="domain" description="Radical SAM core" evidence="9">
    <location>
        <begin position="207"/>
        <end position="442"/>
    </location>
</feature>
<keyword evidence="2" id="KW-0489">Methyltransferase</keyword>
<dbReference type="InterPro" id="IPR058240">
    <property type="entry name" value="rSAM_sf"/>
</dbReference>
<dbReference type="OrthoDB" id="9762608at2"/>
<dbReference type="GO" id="GO:0031419">
    <property type="term" value="F:cobalamin binding"/>
    <property type="evidence" value="ECO:0007669"/>
    <property type="project" value="InterPro"/>
</dbReference>
<dbReference type="PANTHER" id="PTHR43409:SF7">
    <property type="entry name" value="BLL1977 PROTEIN"/>
    <property type="match status" value="1"/>
</dbReference>
<proteinExistence type="predicted"/>
<dbReference type="InterPro" id="IPR023404">
    <property type="entry name" value="rSAM_horseshoe"/>
</dbReference>
<dbReference type="PROSITE" id="PS51918">
    <property type="entry name" value="RADICAL_SAM"/>
    <property type="match status" value="1"/>
</dbReference>
<organism evidence="10">
    <name type="scientific">Geobacter sp. (strain M21)</name>
    <dbReference type="NCBI Taxonomy" id="443144"/>
    <lineage>
        <taxon>Bacteria</taxon>
        <taxon>Pseudomonadati</taxon>
        <taxon>Thermodesulfobacteriota</taxon>
        <taxon>Desulfuromonadia</taxon>
        <taxon>Geobacterales</taxon>
        <taxon>Geobacteraceae</taxon>
        <taxon>Geobacter</taxon>
    </lineage>
</organism>
<dbReference type="eggNOG" id="COG1032">
    <property type="taxonomic scope" value="Bacteria"/>
</dbReference>
<dbReference type="AlphaFoldDB" id="C6E1U1"/>
<sequence>MSGTPAGRSARAVDPGCVLLVRPPDPFQGAALLSHTRPMNLAYLASTLRQAGLQVAIADYEATPYSEEHLAALLQRLSPALVGFSATTPTIESAAGLARAVKRRRGEAVTVIGGSHASALPKETLEEFPSFDYLVRGEGELTLAELSLRLRDGGSDQDIRGIAYRYGEGIRVNPPRELVADLDSLPFPARDLLDYSPRAGHSSRGFSNALRSGELFTSRGCPVACSFCAIQATFGRSVRFRDPLFIADELDRMVREQKVNHVVIADDTFTLNPERAASICEILSRSGIRSWNCDTRVNTVTPELLRLMRRCGCEKVAFGVESGSPRLLELMGKGITVGQVERAVRWAREAGIRHVEGNFIIGCDPSETREDLEQTRRLIRGLPWSFVSVSVVVPYPGTPLREKMLAAGLIEPGVPWEDYVIFGKKPRWRTANFSAEELLGYQRSFTRSFYLRPRYVLGQLAAIRSREELGYWSRAGLSYLKWYATGKV</sequence>
<dbReference type="SFLD" id="SFLDG01123">
    <property type="entry name" value="methyltransferase_(Class_B)"/>
    <property type="match status" value="1"/>
</dbReference>
<comment type="cofactor">
    <cofactor evidence="1">
        <name>[4Fe-4S] cluster</name>
        <dbReference type="ChEBI" id="CHEBI:49883"/>
    </cofactor>
</comment>
<evidence type="ECO:0000256" key="4">
    <source>
        <dbReference type="ARBA" id="ARBA00022691"/>
    </source>
</evidence>
<evidence type="ECO:0000259" key="8">
    <source>
        <dbReference type="PROSITE" id="PS51332"/>
    </source>
</evidence>
<dbReference type="GO" id="GO:0003824">
    <property type="term" value="F:catalytic activity"/>
    <property type="evidence" value="ECO:0007669"/>
    <property type="project" value="InterPro"/>
</dbReference>
<evidence type="ECO:0000256" key="7">
    <source>
        <dbReference type="ARBA" id="ARBA00023014"/>
    </source>
</evidence>
<gene>
    <name evidence="10" type="ordered locus">GM21_0944</name>
</gene>
<keyword evidence="5" id="KW-0479">Metal-binding</keyword>
<dbReference type="EMBL" id="CP001661">
    <property type="protein sequence ID" value="ACT17010.1"/>
    <property type="molecule type" value="Genomic_DNA"/>
</dbReference>
<evidence type="ECO:0000256" key="1">
    <source>
        <dbReference type="ARBA" id="ARBA00001966"/>
    </source>
</evidence>
<dbReference type="PANTHER" id="PTHR43409">
    <property type="entry name" value="ANAEROBIC MAGNESIUM-PROTOPORPHYRIN IX MONOMETHYL ESTER CYCLASE-RELATED"/>
    <property type="match status" value="1"/>
</dbReference>
<dbReference type="Gene3D" id="3.80.30.20">
    <property type="entry name" value="tm_1862 like domain"/>
    <property type="match status" value="1"/>
</dbReference>
<dbReference type="GO" id="GO:0046872">
    <property type="term" value="F:metal ion binding"/>
    <property type="evidence" value="ECO:0007669"/>
    <property type="project" value="UniProtKB-KW"/>
</dbReference>
<dbReference type="Gene3D" id="3.40.50.280">
    <property type="entry name" value="Cobalamin-binding domain"/>
    <property type="match status" value="1"/>
</dbReference>
<keyword evidence="6" id="KW-0408">Iron</keyword>
<evidence type="ECO:0000256" key="3">
    <source>
        <dbReference type="ARBA" id="ARBA00022679"/>
    </source>
</evidence>
<dbReference type="STRING" id="443144.GM21_0944"/>
<dbReference type="SUPFAM" id="SSF102114">
    <property type="entry name" value="Radical SAM enzymes"/>
    <property type="match status" value="1"/>
</dbReference>
<dbReference type="HOGENOM" id="CLU_021572_4_3_7"/>
<dbReference type="Pfam" id="PF04055">
    <property type="entry name" value="Radical_SAM"/>
    <property type="match status" value="1"/>
</dbReference>
<dbReference type="InterPro" id="IPR034466">
    <property type="entry name" value="Methyltransferase_Class_B"/>
</dbReference>
<feature type="domain" description="B12-binding" evidence="8">
    <location>
        <begin position="22"/>
        <end position="157"/>
    </location>
</feature>
<dbReference type="InterPro" id="IPR006638">
    <property type="entry name" value="Elp3/MiaA/NifB-like_rSAM"/>
</dbReference>